<dbReference type="GO" id="GO:0016018">
    <property type="term" value="F:cyclosporin A binding"/>
    <property type="evidence" value="ECO:0007669"/>
    <property type="project" value="TreeGrafter"/>
</dbReference>
<comment type="caution">
    <text evidence="6">The sequence shown here is derived from an EMBL/GenBank/DDBJ whole genome shotgun (WGS) entry which is preliminary data.</text>
</comment>
<comment type="similarity">
    <text evidence="4">Belongs to the cyclophilin-type PPIase family.</text>
</comment>
<dbReference type="SUPFAM" id="SSF50891">
    <property type="entry name" value="Cyclophilin-like"/>
    <property type="match status" value="1"/>
</dbReference>
<evidence type="ECO:0000313" key="8">
    <source>
        <dbReference type="Proteomes" id="UP001359485"/>
    </source>
</evidence>
<dbReference type="InterPro" id="IPR020892">
    <property type="entry name" value="Cyclophilin-type_PPIase_CS"/>
</dbReference>
<evidence type="ECO:0000256" key="1">
    <source>
        <dbReference type="ARBA" id="ARBA00000971"/>
    </source>
</evidence>
<dbReference type="FunFam" id="2.40.100.10:FF:000001">
    <property type="entry name" value="Peptidyl-prolyl cis-trans isomerase"/>
    <property type="match status" value="1"/>
</dbReference>
<organism evidence="6 9">
    <name type="scientific">Polyplax serrata</name>
    <name type="common">Common mouse louse</name>
    <dbReference type="NCBI Taxonomy" id="468196"/>
    <lineage>
        <taxon>Eukaryota</taxon>
        <taxon>Metazoa</taxon>
        <taxon>Ecdysozoa</taxon>
        <taxon>Arthropoda</taxon>
        <taxon>Hexapoda</taxon>
        <taxon>Insecta</taxon>
        <taxon>Pterygota</taxon>
        <taxon>Neoptera</taxon>
        <taxon>Paraneoptera</taxon>
        <taxon>Psocodea</taxon>
        <taxon>Troctomorpha</taxon>
        <taxon>Phthiraptera</taxon>
        <taxon>Anoplura</taxon>
        <taxon>Polyplacidae</taxon>
        <taxon>Polyplax</taxon>
    </lineage>
</organism>
<dbReference type="PROSITE" id="PS00170">
    <property type="entry name" value="CSA_PPIASE_1"/>
    <property type="match status" value="1"/>
</dbReference>
<evidence type="ECO:0000256" key="4">
    <source>
        <dbReference type="RuleBase" id="RU363019"/>
    </source>
</evidence>
<evidence type="ECO:0000313" key="6">
    <source>
        <dbReference type="EMBL" id="KAK6622700.1"/>
    </source>
</evidence>
<dbReference type="Proteomes" id="UP001372834">
    <property type="component" value="Unassembled WGS sequence"/>
</dbReference>
<dbReference type="InterPro" id="IPR029000">
    <property type="entry name" value="Cyclophilin-like_dom_sf"/>
</dbReference>
<proteinExistence type="inferred from homology"/>
<dbReference type="GO" id="GO:0003755">
    <property type="term" value="F:peptidyl-prolyl cis-trans isomerase activity"/>
    <property type="evidence" value="ECO:0007669"/>
    <property type="project" value="UniProtKB-UniRule"/>
</dbReference>
<dbReference type="PROSITE" id="PS50072">
    <property type="entry name" value="CSA_PPIASE_2"/>
    <property type="match status" value="1"/>
</dbReference>
<dbReference type="EMBL" id="JAWJWF010000005">
    <property type="protein sequence ID" value="KAK6632371.1"/>
    <property type="molecule type" value="Genomic_DNA"/>
</dbReference>
<sequence length="212" mass="23818">MLGLLMIGERGEGMELLPNDKGEDKDLKGYRYKVTQRVFFDVAIGDRPVGRIVIGLFGHTVPKTVRNFVTFATRGMNGLSYRGTHFHRVIKQFMIQGGDILNGDGTGSISIYGESFPDENFMARHAGPGFLSMANSGPDSNGSQFFITTQSTPWLDGIHVVFGKVLWGMRVVHMIENMPTDMEDRPVKPVTIYRSGLLRTPRPFYISDEYYK</sequence>
<dbReference type="Gene3D" id="2.40.100.10">
    <property type="entry name" value="Cyclophilin-like"/>
    <property type="match status" value="1"/>
</dbReference>
<reference evidence="6 9" key="1">
    <citation type="submission" date="2023-10" db="EMBL/GenBank/DDBJ databases">
        <title>Genomes of two closely related lineages of the louse Polyplax serrata with different host specificities.</title>
        <authorList>
            <person name="Martinu J."/>
            <person name="Tarabai H."/>
            <person name="Stefka J."/>
            <person name="Hypsa V."/>
        </authorList>
    </citation>
    <scope>NUCLEOTIDE SEQUENCE [LARGE SCALE GENOMIC DNA]</scope>
    <source>
        <strain evidence="7">98ZLc_SE</strain>
        <strain evidence="6">HR10_N</strain>
    </source>
</reference>
<dbReference type="GO" id="GO:0006457">
    <property type="term" value="P:protein folding"/>
    <property type="evidence" value="ECO:0007669"/>
    <property type="project" value="InterPro"/>
</dbReference>
<accession>A0AAN8S3X3</accession>
<dbReference type="EMBL" id="JAWJWE010000038">
    <property type="protein sequence ID" value="KAK6622700.1"/>
    <property type="molecule type" value="Genomic_DNA"/>
</dbReference>
<feature type="domain" description="PPIase cyclophilin-type" evidence="5">
    <location>
        <begin position="39"/>
        <end position="197"/>
    </location>
</feature>
<dbReference type="Proteomes" id="UP001359485">
    <property type="component" value="Unassembled WGS sequence"/>
</dbReference>
<dbReference type="PANTHER" id="PTHR11071:SF559">
    <property type="entry name" value="PEPTIDYL-PROLYL CIS-TRANS ISOMERASE"/>
    <property type="match status" value="1"/>
</dbReference>
<dbReference type="InterPro" id="IPR002130">
    <property type="entry name" value="Cyclophilin-type_PPIase_dom"/>
</dbReference>
<evidence type="ECO:0000313" key="9">
    <source>
        <dbReference type="Proteomes" id="UP001372834"/>
    </source>
</evidence>
<keyword evidence="3 4" id="KW-0413">Isomerase</keyword>
<evidence type="ECO:0000256" key="2">
    <source>
        <dbReference type="ARBA" id="ARBA00023110"/>
    </source>
</evidence>
<keyword evidence="8" id="KW-1185">Reference proteome</keyword>
<dbReference type="GO" id="GO:0005737">
    <property type="term" value="C:cytoplasm"/>
    <property type="evidence" value="ECO:0007669"/>
    <property type="project" value="TreeGrafter"/>
</dbReference>
<evidence type="ECO:0000256" key="3">
    <source>
        <dbReference type="ARBA" id="ARBA00023235"/>
    </source>
</evidence>
<comment type="catalytic activity">
    <reaction evidence="1 4">
        <text>[protein]-peptidylproline (omega=180) = [protein]-peptidylproline (omega=0)</text>
        <dbReference type="Rhea" id="RHEA:16237"/>
        <dbReference type="Rhea" id="RHEA-COMP:10747"/>
        <dbReference type="Rhea" id="RHEA-COMP:10748"/>
        <dbReference type="ChEBI" id="CHEBI:83833"/>
        <dbReference type="ChEBI" id="CHEBI:83834"/>
        <dbReference type="EC" id="5.2.1.8"/>
    </reaction>
</comment>
<evidence type="ECO:0000259" key="5">
    <source>
        <dbReference type="PROSITE" id="PS50072"/>
    </source>
</evidence>
<comment type="function">
    <text evidence="4">PPIases accelerate the folding of proteins. It catalyzes the cis-trans isomerization of proline imidic peptide bonds in oligopeptides.</text>
</comment>
<dbReference type="AlphaFoldDB" id="A0AAN8S3X3"/>
<dbReference type="Pfam" id="PF00160">
    <property type="entry name" value="Pro_isomerase"/>
    <property type="match status" value="1"/>
</dbReference>
<gene>
    <name evidence="6" type="ORF">RUM43_008542</name>
    <name evidence="7" type="ORF">RUM44_007413</name>
</gene>
<protein>
    <recommendedName>
        <fullName evidence="4">Peptidyl-prolyl cis-trans isomerase</fullName>
        <shortName evidence="4">PPIase</shortName>
        <ecNumber evidence="4">5.2.1.8</ecNumber>
    </recommendedName>
</protein>
<keyword evidence="2 4" id="KW-0697">Rotamase</keyword>
<dbReference type="EC" id="5.2.1.8" evidence="4"/>
<name>A0AAN8S3X3_POLSC</name>
<dbReference type="PANTHER" id="PTHR11071">
    <property type="entry name" value="PEPTIDYL-PROLYL CIS-TRANS ISOMERASE"/>
    <property type="match status" value="1"/>
</dbReference>
<dbReference type="PRINTS" id="PR00153">
    <property type="entry name" value="CSAPPISMRASE"/>
</dbReference>
<evidence type="ECO:0000313" key="7">
    <source>
        <dbReference type="EMBL" id="KAK6632371.1"/>
    </source>
</evidence>